<sequence length="120" mass="13519">MNKDSKIFVAGGIGLVGSAIIRNLINRGYQNIVASYRNRKPSSDMLAGDKTRFVRLDMMDKNAVNSFFKHEKPEFVYLAAAKVGGIVANSKYRADFIYENLQIQNNTIYAAYKNDLGRVF</sequence>
<proteinExistence type="predicted"/>
<evidence type="ECO:0000259" key="2">
    <source>
        <dbReference type="Pfam" id="PF01370"/>
    </source>
</evidence>
<dbReference type="PANTHER" id="PTHR43238">
    <property type="entry name" value="GDP-L-FUCOSE SYNTHASE"/>
    <property type="match status" value="1"/>
</dbReference>
<dbReference type="Proteomes" id="UP000002012">
    <property type="component" value="Chromosome"/>
</dbReference>
<accession>D4H5U7</accession>
<keyword evidence="1" id="KW-1133">Transmembrane helix</keyword>
<evidence type="ECO:0000313" key="4">
    <source>
        <dbReference type="Proteomes" id="UP000002012"/>
    </source>
</evidence>
<evidence type="ECO:0000313" key="3">
    <source>
        <dbReference type="EMBL" id="ADD69538.1"/>
    </source>
</evidence>
<dbReference type="Gene3D" id="3.40.50.720">
    <property type="entry name" value="NAD(P)-binding Rossmann-like Domain"/>
    <property type="match status" value="1"/>
</dbReference>
<keyword evidence="1" id="KW-0812">Transmembrane</keyword>
<feature type="transmembrane region" description="Helical" evidence="1">
    <location>
        <begin position="7"/>
        <end position="25"/>
    </location>
</feature>
<dbReference type="InParanoid" id="D4H5U7"/>
<reference evidence="3 4" key="1">
    <citation type="journal article" date="2010" name="Stand. Genomic Sci.">
        <title>Complete genome sequence of Denitrovibrio acetiphilus type strain (N2460).</title>
        <authorList>
            <person name="Kiss H."/>
            <person name="Lang E."/>
            <person name="Lapidus A."/>
            <person name="Copeland A."/>
            <person name="Nolan M."/>
            <person name="Glavina Del Rio T."/>
            <person name="Chen F."/>
            <person name="Lucas S."/>
            <person name="Tice H."/>
            <person name="Cheng J.F."/>
            <person name="Han C."/>
            <person name="Goodwin L."/>
            <person name="Pitluck S."/>
            <person name="Liolios K."/>
            <person name="Pati A."/>
            <person name="Ivanova N."/>
            <person name="Mavromatis K."/>
            <person name="Chen A."/>
            <person name="Palaniappan K."/>
            <person name="Land M."/>
            <person name="Hauser L."/>
            <person name="Chang Y.J."/>
            <person name="Jeffries C.D."/>
            <person name="Detter J.C."/>
            <person name="Brettin T."/>
            <person name="Spring S."/>
            <person name="Rohde M."/>
            <person name="Goker M."/>
            <person name="Woyke T."/>
            <person name="Bristow J."/>
            <person name="Eisen J.A."/>
            <person name="Markowitz V."/>
            <person name="Hugenholtz P."/>
            <person name="Kyrpides N.C."/>
            <person name="Klenk H.P."/>
        </authorList>
    </citation>
    <scope>NUCLEOTIDE SEQUENCE [LARGE SCALE GENOMIC DNA]</scope>
    <source>
        <strain evidence="4">DSM 12809 / NBRC 114555 / N2460</strain>
    </source>
</reference>
<dbReference type="EMBL" id="CP001968">
    <property type="protein sequence ID" value="ADD69538.1"/>
    <property type="molecule type" value="Genomic_DNA"/>
</dbReference>
<dbReference type="HOGENOM" id="CLU_108722_1_0_0"/>
<protein>
    <submittedName>
        <fullName evidence="3">GDP-L-fucose synthase 1</fullName>
    </submittedName>
</protein>
<organism evidence="3 4">
    <name type="scientific">Denitrovibrio acetiphilus (strain DSM 12809 / NBRC 114555 / N2460)</name>
    <dbReference type="NCBI Taxonomy" id="522772"/>
    <lineage>
        <taxon>Bacteria</taxon>
        <taxon>Pseudomonadati</taxon>
        <taxon>Deferribacterota</taxon>
        <taxon>Deferribacteres</taxon>
        <taxon>Deferribacterales</taxon>
        <taxon>Geovibrionaceae</taxon>
        <taxon>Denitrovibrio</taxon>
    </lineage>
</organism>
<dbReference type="GO" id="GO:0050577">
    <property type="term" value="F:GDP-L-fucose synthase activity"/>
    <property type="evidence" value="ECO:0007669"/>
    <property type="project" value="TreeGrafter"/>
</dbReference>
<dbReference type="Pfam" id="PF01370">
    <property type="entry name" value="Epimerase"/>
    <property type="match status" value="1"/>
</dbReference>
<dbReference type="STRING" id="522772.Dacet_2787"/>
<keyword evidence="1" id="KW-0472">Membrane</keyword>
<feature type="domain" description="NAD-dependent epimerase/dehydratase" evidence="2">
    <location>
        <begin position="7"/>
        <end position="119"/>
    </location>
</feature>
<name>D4H5U7_DENA2</name>
<dbReference type="SUPFAM" id="SSF51735">
    <property type="entry name" value="NAD(P)-binding Rossmann-fold domains"/>
    <property type="match status" value="1"/>
</dbReference>
<dbReference type="eggNOG" id="COG0702">
    <property type="taxonomic scope" value="Bacteria"/>
</dbReference>
<dbReference type="AlphaFoldDB" id="D4H5U7"/>
<keyword evidence="4" id="KW-1185">Reference proteome</keyword>
<dbReference type="InterPro" id="IPR001509">
    <property type="entry name" value="Epimerase_deHydtase"/>
</dbReference>
<evidence type="ECO:0000256" key="1">
    <source>
        <dbReference type="SAM" id="Phobius"/>
    </source>
</evidence>
<dbReference type="KEGG" id="dap:Dacet_2787"/>
<gene>
    <name evidence="3" type="ordered locus">Dacet_2787</name>
</gene>
<dbReference type="OrthoDB" id="9811425at2"/>
<dbReference type="InterPro" id="IPR036291">
    <property type="entry name" value="NAD(P)-bd_dom_sf"/>
</dbReference>
<dbReference type="PaxDb" id="522772-Dacet_2787"/>
<dbReference type="PANTHER" id="PTHR43238:SF1">
    <property type="entry name" value="GDP-L-FUCOSE SYNTHASE"/>
    <property type="match status" value="1"/>
</dbReference>